<keyword evidence="12" id="KW-1185">Reference proteome</keyword>
<evidence type="ECO:0000256" key="2">
    <source>
        <dbReference type="ARBA" id="ARBA00022475"/>
    </source>
</evidence>
<evidence type="ECO:0000259" key="10">
    <source>
        <dbReference type="PROSITE" id="PS50835"/>
    </source>
</evidence>
<feature type="chain" id="PRO_5042194458" evidence="9">
    <location>
        <begin position="19"/>
        <end position="908"/>
    </location>
</feature>
<dbReference type="Pfam" id="PF13895">
    <property type="entry name" value="Ig_2"/>
    <property type="match status" value="4"/>
</dbReference>
<evidence type="ECO:0000313" key="11">
    <source>
        <dbReference type="Ensembl" id="ENSBTAP00000083291.1"/>
    </source>
</evidence>
<reference evidence="11" key="1">
    <citation type="submission" date="2018-03" db="EMBL/GenBank/DDBJ databases">
        <title>ARS-UCD1.2.</title>
        <authorList>
            <person name="Rosen B.D."/>
            <person name="Bickhart D.M."/>
            <person name="Koren S."/>
            <person name="Schnabel R.D."/>
            <person name="Hall R."/>
            <person name="Zimin A."/>
            <person name="Dreischer C."/>
            <person name="Schultheiss S."/>
            <person name="Schroeder S.G."/>
            <person name="Elsik C.G."/>
            <person name="Couldrey C."/>
            <person name="Liu G.E."/>
            <person name="Van Tassell C.P."/>
            <person name="Phillippy A.M."/>
            <person name="Smith T.P.L."/>
            <person name="Medrano J.F."/>
        </authorList>
    </citation>
    <scope>NUCLEOTIDE SEQUENCE [LARGE SCALE GENOMIC DNA]</scope>
    <source>
        <strain evidence="11">Hereford</strain>
    </source>
</reference>
<dbReference type="Gene3D" id="2.60.40.10">
    <property type="entry name" value="Immunoglobulins"/>
    <property type="match status" value="9"/>
</dbReference>
<dbReference type="SMART" id="SM00409">
    <property type="entry name" value="IG"/>
    <property type="match status" value="8"/>
</dbReference>
<dbReference type="AlphaFoldDB" id="A0AAA9SB19"/>
<dbReference type="CDD" id="cd00096">
    <property type="entry name" value="Ig"/>
    <property type="match status" value="2"/>
</dbReference>
<dbReference type="SMART" id="SM00408">
    <property type="entry name" value="IGc2"/>
    <property type="match status" value="6"/>
</dbReference>
<keyword evidence="2" id="KW-1003">Cell membrane</keyword>
<evidence type="ECO:0000256" key="6">
    <source>
        <dbReference type="ARBA" id="ARBA00023157"/>
    </source>
</evidence>
<dbReference type="Pfam" id="PF00047">
    <property type="entry name" value="ig"/>
    <property type="match status" value="1"/>
</dbReference>
<gene>
    <name evidence="11" type="primary">FCRL5</name>
</gene>
<feature type="domain" description="Ig-like" evidence="10">
    <location>
        <begin position="535"/>
        <end position="620"/>
    </location>
</feature>
<proteinExistence type="predicted"/>
<evidence type="ECO:0000256" key="7">
    <source>
        <dbReference type="ARBA" id="ARBA00023180"/>
    </source>
</evidence>
<dbReference type="PANTHER" id="PTHR11481">
    <property type="entry name" value="IMMUNOGLOBULIN FC RECEPTOR"/>
    <property type="match status" value="1"/>
</dbReference>
<dbReference type="Proteomes" id="UP000009136">
    <property type="component" value="Chromosome 3"/>
</dbReference>
<dbReference type="InterPro" id="IPR007110">
    <property type="entry name" value="Ig-like_dom"/>
</dbReference>
<feature type="domain" description="Ig-like" evidence="10">
    <location>
        <begin position="721"/>
        <end position="806"/>
    </location>
</feature>
<evidence type="ECO:0000256" key="4">
    <source>
        <dbReference type="ARBA" id="ARBA00022737"/>
    </source>
</evidence>
<dbReference type="PANTHER" id="PTHR11481:SF68">
    <property type="entry name" value="FC RECEPTOR-LIKE PROTEIN 5"/>
    <property type="match status" value="1"/>
</dbReference>
<keyword evidence="7" id="KW-0325">Glycoprotein</keyword>
<keyword evidence="3 9" id="KW-0732">Signal</keyword>
<feature type="domain" description="Ig-like" evidence="10">
    <location>
        <begin position="354"/>
        <end position="438"/>
    </location>
</feature>
<keyword evidence="6" id="KW-1015">Disulfide bond</keyword>
<keyword evidence="8" id="KW-0393">Immunoglobulin domain</keyword>
<name>A0AAA9SB19_BOVIN</name>
<dbReference type="InterPro" id="IPR003599">
    <property type="entry name" value="Ig_sub"/>
</dbReference>
<dbReference type="InterPro" id="IPR003598">
    <property type="entry name" value="Ig_sub2"/>
</dbReference>
<dbReference type="GeneTree" id="ENSGT01050000244808"/>
<keyword evidence="4" id="KW-0677">Repeat</keyword>
<protein>
    <submittedName>
        <fullName evidence="11">Fc receptor like 5</fullName>
    </submittedName>
</protein>
<dbReference type="GO" id="GO:0005886">
    <property type="term" value="C:plasma membrane"/>
    <property type="evidence" value="ECO:0007669"/>
    <property type="project" value="UniProtKB-SubCell"/>
</dbReference>
<feature type="domain" description="Ig-like" evidence="10">
    <location>
        <begin position="23"/>
        <end position="101"/>
    </location>
</feature>
<evidence type="ECO:0000256" key="3">
    <source>
        <dbReference type="ARBA" id="ARBA00022729"/>
    </source>
</evidence>
<evidence type="ECO:0000256" key="9">
    <source>
        <dbReference type="SAM" id="SignalP"/>
    </source>
</evidence>
<feature type="domain" description="Ig-like" evidence="10">
    <location>
        <begin position="442"/>
        <end position="527"/>
    </location>
</feature>
<reference evidence="11" key="3">
    <citation type="submission" date="2025-09" db="UniProtKB">
        <authorList>
            <consortium name="Ensembl"/>
        </authorList>
    </citation>
    <scope>IDENTIFICATION</scope>
    <source>
        <strain evidence="11">Hereford</strain>
    </source>
</reference>
<dbReference type="InterPro" id="IPR050488">
    <property type="entry name" value="Ig_Fc_receptor"/>
</dbReference>
<dbReference type="SUPFAM" id="SSF48726">
    <property type="entry name" value="Immunoglobulin"/>
    <property type="match status" value="9"/>
</dbReference>
<evidence type="ECO:0000313" key="12">
    <source>
        <dbReference type="Proteomes" id="UP000009136"/>
    </source>
</evidence>
<organism evidence="11 12">
    <name type="scientific">Bos taurus</name>
    <name type="common">Bovine</name>
    <dbReference type="NCBI Taxonomy" id="9913"/>
    <lineage>
        <taxon>Eukaryota</taxon>
        <taxon>Metazoa</taxon>
        <taxon>Chordata</taxon>
        <taxon>Craniata</taxon>
        <taxon>Vertebrata</taxon>
        <taxon>Euteleostomi</taxon>
        <taxon>Mammalia</taxon>
        <taxon>Eutheria</taxon>
        <taxon>Laurasiatheria</taxon>
        <taxon>Artiodactyla</taxon>
        <taxon>Ruminantia</taxon>
        <taxon>Pecora</taxon>
        <taxon>Bovidae</taxon>
        <taxon>Bovinae</taxon>
        <taxon>Bos</taxon>
    </lineage>
</organism>
<feature type="domain" description="Ig-like" evidence="10">
    <location>
        <begin position="272"/>
        <end position="346"/>
    </location>
</feature>
<dbReference type="InterPro" id="IPR013151">
    <property type="entry name" value="Immunoglobulin_dom"/>
</dbReference>
<evidence type="ECO:0000256" key="5">
    <source>
        <dbReference type="ARBA" id="ARBA00023136"/>
    </source>
</evidence>
<sequence length="908" mass="101679">MLLWVSLLILAPVGGQFASEIKSVISLHPPWTTLFQGETVTLTCKAFQFNAPQKRKWYRWYLPGEIQSETTENTYEARESGGYKCQAQDSHSSDRVDLLFTAASLILQAPSDVFEADSVVLRCQAKANVILNNMTLYKNGKVLQVLDKTSDFHIYQASMKDNELFPSPVLKASSTQPTEGNTVTLTCETQLSLQRPESQLLFRFVKTSMWSEWKISPEFQFSPIRRENSGSYWCEARRLNSLVQKQSQELQIQVQEIVRDVRIHSHPEFVFEGQELVLICSVNGVPRPITVSWYKKQPSLWKDRELQTSSKTEFKVPVVQSSDAGEYYCIARNGRFSLESNLVIISVKVPVSQPVLTLRPPGTWTLVRDKISLQCEVQRGSLPIWYQFFHEDVLLMKTKSTSERKMSHRLSLTENHFGKYYCTADNGLGPQRSEAVIPVSKPVLTFSSPGTRTFVGDKMSLQCEVQRGSLPIWYQFFHEDDLLKKREAISWITESYSFSLIAEHSGNYYCTADNGFGPQRSESISLSVTVPVSQPVLTLSPPGTWTLVGNEVRLQCEVQRGSSPIWYQFFHEDVLLTRIEATSWRTRSYSFSVTAEHSGNYYCTADNGFGPQSSETINLSVIVPVSRPVLTLRPPRDQAVVGDVVELHCEVQRGSPPILYQFYHEDVTLGSSSSASGGGASFNLILKTEHSGNYFCEANNGQGVQRSYTVSLSVRVPVSRPVLTLRTARAQVVVGDILELRCEAQRGSTPILYWFYHNNITLETSTSHSGQGVSLNLSLTADHSGTYSCEADNGLGPQRSEAVTLSVMGGKPTVDSSRNPSAPDPQESTYHNVPGWIELQPVYSNVNPNRGEVVYSEVWSVKKENKLTAASEPEPFKNTDSCVIYSQVKGASTTASKPQFLDPLTPHR</sequence>
<dbReference type="FunFam" id="2.60.40.10:FF:000357">
    <property type="entry name" value="Fc receptor like 1"/>
    <property type="match status" value="5"/>
</dbReference>
<feature type="domain" description="Ig-like" evidence="10">
    <location>
        <begin position="166"/>
        <end position="251"/>
    </location>
</feature>
<evidence type="ECO:0000256" key="8">
    <source>
        <dbReference type="ARBA" id="ARBA00023319"/>
    </source>
</evidence>
<keyword evidence="5" id="KW-0472">Membrane</keyword>
<dbReference type="FunFam" id="2.60.40.10:FF:000651">
    <property type="entry name" value="Fc receptor like 1"/>
    <property type="match status" value="1"/>
</dbReference>
<feature type="signal peptide" evidence="9">
    <location>
        <begin position="1"/>
        <end position="18"/>
    </location>
</feature>
<accession>A0AAA9SB19</accession>
<feature type="domain" description="Ig-like" evidence="10">
    <location>
        <begin position="628"/>
        <end position="711"/>
    </location>
</feature>
<reference evidence="11" key="2">
    <citation type="submission" date="2025-08" db="UniProtKB">
        <authorList>
            <consortium name="Ensembl"/>
        </authorList>
    </citation>
    <scope>IDENTIFICATION</scope>
    <source>
        <strain evidence="11">Hereford</strain>
    </source>
</reference>
<dbReference type="Ensembl" id="ENSBTAT00000102038.1">
    <property type="protein sequence ID" value="ENSBTAP00000083291.1"/>
    <property type="gene ID" value="ENSBTAG00000000964.8"/>
</dbReference>
<dbReference type="InterPro" id="IPR036179">
    <property type="entry name" value="Ig-like_dom_sf"/>
</dbReference>
<dbReference type="InterPro" id="IPR013783">
    <property type="entry name" value="Ig-like_fold"/>
</dbReference>
<dbReference type="Pfam" id="PF13927">
    <property type="entry name" value="Ig_3"/>
    <property type="match status" value="2"/>
</dbReference>
<dbReference type="PROSITE" id="PS50835">
    <property type="entry name" value="IG_LIKE"/>
    <property type="match status" value="8"/>
</dbReference>
<comment type="subcellular location">
    <subcellularLocation>
        <location evidence="1">Cell membrane</location>
    </subcellularLocation>
</comment>
<evidence type="ECO:0000256" key="1">
    <source>
        <dbReference type="ARBA" id="ARBA00004236"/>
    </source>
</evidence>